<dbReference type="EMBL" id="SMOL01000781">
    <property type="protein sequence ID" value="KAB2596714.1"/>
    <property type="molecule type" value="Genomic_DNA"/>
</dbReference>
<keyword evidence="4" id="KW-1185">Reference proteome</keyword>
<keyword evidence="2" id="KW-1133">Transmembrane helix</keyword>
<comment type="similarity">
    <text evidence="1">Belongs to the multi antimicrobial extrusion (MATE) (TC 2.A.66.1) family.</text>
</comment>
<reference evidence="4" key="2">
    <citation type="submission" date="2019-10" db="EMBL/GenBank/DDBJ databases">
        <title>A de novo genome assembly of a pear dwarfing rootstock.</title>
        <authorList>
            <person name="Wang F."/>
            <person name="Wang J."/>
            <person name="Li S."/>
            <person name="Zhang Y."/>
            <person name="Fang M."/>
            <person name="Ma L."/>
            <person name="Zhao Y."/>
            <person name="Jiang S."/>
        </authorList>
    </citation>
    <scope>NUCLEOTIDE SEQUENCE [LARGE SCALE GENOMIC DNA]</scope>
</reference>
<proteinExistence type="inferred from homology"/>
<feature type="transmembrane region" description="Helical" evidence="2">
    <location>
        <begin position="267"/>
        <end position="288"/>
    </location>
</feature>
<reference evidence="3 4" key="3">
    <citation type="submission" date="2019-11" db="EMBL/GenBank/DDBJ databases">
        <title>A de novo genome assembly of a pear dwarfing rootstock.</title>
        <authorList>
            <person name="Wang F."/>
            <person name="Wang J."/>
            <person name="Li S."/>
            <person name="Zhang Y."/>
            <person name="Fang M."/>
            <person name="Ma L."/>
            <person name="Zhao Y."/>
            <person name="Jiang S."/>
        </authorList>
    </citation>
    <scope>NUCLEOTIDE SEQUENCE [LARGE SCALE GENOMIC DNA]</scope>
    <source>
        <strain evidence="3">S2</strain>
        <tissue evidence="3">Leaf</tissue>
    </source>
</reference>
<dbReference type="GO" id="GO:0015297">
    <property type="term" value="F:antiporter activity"/>
    <property type="evidence" value="ECO:0007669"/>
    <property type="project" value="InterPro"/>
</dbReference>
<evidence type="ECO:0000256" key="2">
    <source>
        <dbReference type="SAM" id="Phobius"/>
    </source>
</evidence>
<feature type="transmembrane region" description="Helical" evidence="2">
    <location>
        <begin position="73"/>
        <end position="94"/>
    </location>
</feature>
<dbReference type="AlphaFoldDB" id="A0A5N5FE34"/>
<protein>
    <submittedName>
        <fullName evidence="3">Protein TRANSPARENT TESTA 12-like</fullName>
    </submittedName>
</protein>
<sequence length="312" mass="34593">MEEPLLDTAAGSAAELSSKHPMYEGETEDYAPMRSFDALRRGSTVITIMCMYGTNAVILLFARHLETVELSAISISLAVISTFTYGFMVLNLLLMGSDLETLCGQAFGAGQIPMLGIYMQRSWIILFVTCFLLLPIYIFATPILRWLGQEDDIVIEAGNMNINRWEGMLFVGLNVAINVRVYNEFGSRHPRTTKYIVYILFMIIILITKDDITLLFTSDKELQQAVSKLAYLLGITTVLNSVQPIISGVAIGGGWQGMVPYINLGCYYLFKLPLGCVLCHVANLGVMVEQATNRVRKWGGKDIRTVNGAEST</sequence>
<evidence type="ECO:0000256" key="1">
    <source>
        <dbReference type="ARBA" id="ARBA00010199"/>
    </source>
</evidence>
<keyword evidence="2" id="KW-0472">Membrane</keyword>
<feature type="transmembrane region" description="Helical" evidence="2">
    <location>
        <begin position="42"/>
        <end position="61"/>
    </location>
</feature>
<dbReference type="GO" id="GO:0016020">
    <property type="term" value="C:membrane"/>
    <property type="evidence" value="ECO:0007669"/>
    <property type="project" value="InterPro"/>
</dbReference>
<dbReference type="GO" id="GO:0042910">
    <property type="term" value="F:xenobiotic transmembrane transporter activity"/>
    <property type="evidence" value="ECO:0007669"/>
    <property type="project" value="InterPro"/>
</dbReference>
<accession>A0A5N5FE34</accession>
<keyword evidence="2" id="KW-0812">Transmembrane</keyword>
<dbReference type="PANTHER" id="PTHR11206">
    <property type="entry name" value="MULTIDRUG RESISTANCE PROTEIN"/>
    <property type="match status" value="1"/>
</dbReference>
<evidence type="ECO:0000313" key="3">
    <source>
        <dbReference type="EMBL" id="KAB2596714.1"/>
    </source>
</evidence>
<feature type="transmembrane region" description="Helical" evidence="2">
    <location>
        <begin position="195"/>
        <end position="217"/>
    </location>
</feature>
<dbReference type="Proteomes" id="UP000327157">
    <property type="component" value="Chromosome 7"/>
</dbReference>
<organism evidence="3 4">
    <name type="scientific">Pyrus ussuriensis x Pyrus communis</name>
    <dbReference type="NCBI Taxonomy" id="2448454"/>
    <lineage>
        <taxon>Eukaryota</taxon>
        <taxon>Viridiplantae</taxon>
        <taxon>Streptophyta</taxon>
        <taxon>Embryophyta</taxon>
        <taxon>Tracheophyta</taxon>
        <taxon>Spermatophyta</taxon>
        <taxon>Magnoliopsida</taxon>
        <taxon>eudicotyledons</taxon>
        <taxon>Gunneridae</taxon>
        <taxon>Pentapetalae</taxon>
        <taxon>rosids</taxon>
        <taxon>fabids</taxon>
        <taxon>Rosales</taxon>
        <taxon>Rosaceae</taxon>
        <taxon>Amygdaloideae</taxon>
        <taxon>Maleae</taxon>
        <taxon>Pyrus</taxon>
    </lineage>
</organism>
<reference evidence="3 4" key="1">
    <citation type="submission" date="2019-09" db="EMBL/GenBank/DDBJ databases">
        <authorList>
            <person name="Ou C."/>
        </authorList>
    </citation>
    <scope>NUCLEOTIDE SEQUENCE [LARGE SCALE GENOMIC DNA]</scope>
    <source>
        <strain evidence="3">S2</strain>
        <tissue evidence="3">Leaf</tissue>
    </source>
</reference>
<name>A0A5N5FE34_9ROSA</name>
<evidence type="ECO:0000313" key="4">
    <source>
        <dbReference type="Proteomes" id="UP000327157"/>
    </source>
</evidence>
<gene>
    <name evidence="3" type="ORF">D8674_032164</name>
</gene>
<feature type="transmembrane region" description="Helical" evidence="2">
    <location>
        <begin position="123"/>
        <end position="144"/>
    </location>
</feature>
<dbReference type="InterPro" id="IPR002528">
    <property type="entry name" value="MATE_fam"/>
</dbReference>
<dbReference type="OrthoDB" id="2126698at2759"/>
<feature type="transmembrane region" description="Helical" evidence="2">
    <location>
        <begin position="229"/>
        <end position="255"/>
    </location>
</feature>
<comment type="caution">
    <text evidence="3">The sequence shown here is derived from an EMBL/GenBank/DDBJ whole genome shotgun (WGS) entry which is preliminary data.</text>
</comment>
<dbReference type="Pfam" id="PF01554">
    <property type="entry name" value="MatE"/>
    <property type="match status" value="2"/>
</dbReference>